<sequence>MHARLTADLGLGTLAHRLALLHFRPFDRYAWRWRMKVSDRPAIRSTTRLRIWRGDLFAL</sequence>
<reference evidence="2" key="1">
    <citation type="journal article" date="2019" name="Int. J. Syst. Evol. Microbiol.">
        <title>The Global Catalogue of Microorganisms (GCM) 10K type strain sequencing project: providing services to taxonomists for standard genome sequencing and annotation.</title>
        <authorList>
            <consortium name="The Broad Institute Genomics Platform"/>
            <consortium name="The Broad Institute Genome Sequencing Center for Infectious Disease"/>
            <person name="Wu L."/>
            <person name="Ma J."/>
        </authorList>
    </citation>
    <scope>NUCLEOTIDE SEQUENCE [LARGE SCALE GENOMIC DNA]</scope>
    <source>
        <strain evidence="2">NBRC 112416</strain>
    </source>
</reference>
<dbReference type="Proteomes" id="UP001156691">
    <property type="component" value="Unassembled WGS sequence"/>
</dbReference>
<proteinExistence type="predicted"/>
<evidence type="ECO:0000313" key="2">
    <source>
        <dbReference type="Proteomes" id="UP001156691"/>
    </source>
</evidence>
<comment type="caution">
    <text evidence="1">The sequence shown here is derived from an EMBL/GenBank/DDBJ whole genome shotgun (WGS) entry which is preliminary data.</text>
</comment>
<evidence type="ECO:0000313" key="1">
    <source>
        <dbReference type="EMBL" id="GLQ53492.1"/>
    </source>
</evidence>
<organism evidence="1 2">
    <name type="scientific">Devosia nitrariae</name>
    <dbReference type="NCBI Taxonomy" id="2071872"/>
    <lineage>
        <taxon>Bacteria</taxon>
        <taxon>Pseudomonadati</taxon>
        <taxon>Pseudomonadota</taxon>
        <taxon>Alphaproteobacteria</taxon>
        <taxon>Hyphomicrobiales</taxon>
        <taxon>Devosiaceae</taxon>
        <taxon>Devosia</taxon>
    </lineage>
</organism>
<accession>A0ABQ5W0A1</accession>
<keyword evidence="2" id="KW-1185">Reference proteome</keyword>
<name>A0ABQ5W0A1_9HYPH</name>
<gene>
    <name evidence="1" type="ORF">GCM10010862_07510</name>
</gene>
<protein>
    <submittedName>
        <fullName evidence="1">Uncharacterized protein</fullName>
    </submittedName>
</protein>
<dbReference type="EMBL" id="BSNS01000004">
    <property type="protein sequence ID" value="GLQ53492.1"/>
    <property type="molecule type" value="Genomic_DNA"/>
</dbReference>